<keyword evidence="2" id="KW-0812">Transmembrane</keyword>
<dbReference type="PANTHER" id="PTHR10566">
    <property type="entry name" value="CHAPERONE-ACTIVITY OF BC1 COMPLEX CABC1 -RELATED"/>
    <property type="match status" value="1"/>
</dbReference>
<protein>
    <submittedName>
        <fullName evidence="4">AarF/ABC1/UbiB kinase family protein</fullName>
    </submittedName>
</protein>
<evidence type="ECO:0000313" key="5">
    <source>
        <dbReference type="Proteomes" id="UP000295244"/>
    </source>
</evidence>
<reference evidence="4 5" key="1">
    <citation type="submission" date="2019-03" db="EMBL/GenBank/DDBJ databases">
        <title>Whole genome sequence of a novel Rubrobacter taiwanensis strain, isolated from Yellowstone National Park.</title>
        <authorList>
            <person name="Freed S."/>
            <person name="Ramaley R.F."/>
            <person name="Kyndt J.A."/>
        </authorList>
    </citation>
    <scope>NUCLEOTIDE SEQUENCE [LARGE SCALE GENOMIC DNA]</scope>
    <source>
        <strain evidence="4 5">Yellowstone</strain>
    </source>
</reference>
<name>A0A4V2NWB0_9ACTN</name>
<evidence type="ECO:0000256" key="2">
    <source>
        <dbReference type="SAM" id="Phobius"/>
    </source>
</evidence>
<dbReference type="SUPFAM" id="SSF56112">
    <property type="entry name" value="Protein kinase-like (PK-like)"/>
    <property type="match status" value="1"/>
</dbReference>
<dbReference type="PANTHER" id="PTHR10566:SF113">
    <property type="entry name" value="PROTEIN ACTIVITY OF BC1 COMPLEX KINASE 7, CHLOROPLASTIC"/>
    <property type="match status" value="1"/>
</dbReference>
<dbReference type="CDD" id="cd05121">
    <property type="entry name" value="ABC1_ADCK3-like"/>
    <property type="match status" value="1"/>
</dbReference>
<dbReference type="Pfam" id="PF03109">
    <property type="entry name" value="ABC1"/>
    <property type="match status" value="1"/>
</dbReference>
<evidence type="ECO:0000313" key="4">
    <source>
        <dbReference type="EMBL" id="TCJ16702.1"/>
    </source>
</evidence>
<dbReference type="InterPro" id="IPR000719">
    <property type="entry name" value="Prot_kinase_dom"/>
</dbReference>
<keyword evidence="2" id="KW-0472">Membrane</keyword>
<feature type="domain" description="Protein kinase" evidence="3">
    <location>
        <begin position="115"/>
        <end position="431"/>
    </location>
</feature>
<comment type="similarity">
    <text evidence="1">Belongs to the protein kinase superfamily. ADCK protein kinase family.</text>
</comment>
<dbReference type="RefSeq" id="WP_132690803.1">
    <property type="nucleotide sequence ID" value="NZ_SKBU01000015.1"/>
</dbReference>
<keyword evidence="5" id="KW-1185">Reference proteome</keyword>
<feature type="transmembrane region" description="Helical" evidence="2">
    <location>
        <begin position="488"/>
        <end position="509"/>
    </location>
</feature>
<dbReference type="PROSITE" id="PS50011">
    <property type="entry name" value="PROTEIN_KINASE_DOM"/>
    <property type="match status" value="1"/>
</dbReference>
<gene>
    <name evidence="4" type="ORF">E0L93_08180</name>
</gene>
<dbReference type="AlphaFoldDB" id="A0A4V2NWB0"/>
<keyword evidence="4" id="KW-0808">Transferase</keyword>
<dbReference type="OrthoDB" id="9795390at2"/>
<dbReference type="InterPro" id="IPR050154">
    <property type="entry name" value="UbiB_kinase"/>
</dbReference>
<comment type="caution">
    <text evidence="4">The sequence shown here is derived from an EMBL/GenBank/DDBJ whole genome shotgun (WGS) entry which is preliminary data.</text>
</comment>
<dbReference type="EMBL" id="SKBU01000015">
    <property type="protein sequence ID" value="TCJ16702.1"/>
    <property type="molecule type" value="Genomic_DNA"/>
</dbReference>
<evidence type="ECO:0000259" key="3">
    <source>
        <dbReference type="PROSITE" id="PS50011"/>
    </source>
</evidence>
<dbReference type="InterPro" id="IPR011009">
    <property type="entry name" value="Kinase-like_dom_sf"/>
</dbReference>
<evidence type="ECO:0000256" key="1">
    <source>
        <dbReference type="ARBA" id="ARBA00009670"/>
    </source>
</evidence>
<feature type="transmembrane region" description="Helical" evidence="2">
    <location>
        <begin position="521"/>
        <end position="542"/>
    </location>
</feature>
<dbReference type="GO" id="GO:0004672">
    <property type="term" value="F:protein kinase activity"/>
    <property type="evidence" value="ECO:0007669"/>
    <property type="project" value="InterPro"/>
</dbReference>
<proteinExistence type="inferred from homology"/>
<keyword evidence="4" id="KW-0418">Kinase</keyword>
<dbReference type="GO" id="GO:0005524">
    <property type="term" value="F:ATP binding"/>
    <property type="evidence" value="ECO:0007669"/>
    <property type="project" value="InterPro"/>
</dbReference>
<dbReference type="InterPro" id="IPR004147">
    <property type="entry name" value="ABC1_dom"/>
</dbReference>
<keyword evidence="2" id="KW-1133">Transmembrane helix</keyword>
<dbReference type="Proteomes" id="UP000295244">
    <property type="component" value="Unassembled WGS sequence"/>
</dbReference>
<sequence>MTRAENLARFSQIGRVLARHGFGFVFDVRRSRRQRGAEEVLAPSFGVRLRRALDDLGPTFVKFGQMLSTRSDLLPERVLQELRKLQDEVAPMPLETVRRVIEYELGAPVEKLFAHFDPQPLGSASIGQVHRAVLPGGEAVAVKVQRPEAAPRVEADLELMNRLAALINRRFGDRLFIDVERLVLEFEDVIRRELDYETEALNAERFAANFAGTPVVIPGVYRELSTRRVLTLEYVEGRKFYSINPLLLEPEERRRIATMGAEAIFQMAFEHGFFHGDPHPANLILTPEGNLALLDFGMVGYMSRGEMEALSNLFIAVIQRDAPAVVRGLERLGLTYDVEVRSELVQEVREFLFKYSGLSVGEVTLGDALGEIIGVARRYRVRVPPVYPLLTKALITAEGLARSIDPSLNVYEVARPFADRLLWDRLRPEALAEQLQERSLEYARYLEDYPEQIRQFLKELEDGELEVRFNHEGLDDLIGEVDILANRLVFAVVTGALLIGSAVIGGFATGGPQVPYLGVPVVSFVGFTLASVLAAILMVVIFRGGRL</sequence>
<organism evidence="4 5">
    <name type="scientific">Rubrobacter taiwanensis</name>
    <dbReference type="NCBI Taxonomy" id="185139"/>
    <lineage>
        <taxon>Bacteria</taxon>
        <taxon>Bacillati</taxon>
        <taxon>Actinomycetota</taxon>
        <taxon>Rubrobacteria</taxon>
        <taxon>Rubrobacterales</taxon>
        <taxon>Rubrobacteraceae</taxon>
        <taxon>Rubrobacter</taxon>
    </lineage>
</organism>
<dbReference type="Gene3D" id="1.10.510.10">
    <property type="entry name" value="Transferase(Phosphotransferase) domain 1"/>
    <property type="match status" value="1"/>
</dbReference>
<accession>A0A4V2NWB0</accession>